<comment type="function">
    <text evidence="7">Component of the Mediator complex, a coactivator involved in the regulated transcription of nearly all RNA polymerase II-dependent genes. Mediator functions as a bridge to convey information from gene-specific regulatory proteins to the basal RNA polymerase II transcription machinery. Mediator is recruited to promoters by direct interactions with regulatory proteins and serves as a scaffold for the assembly of a functional preinitiation complex with RNA polymerase II and the general transcription factors.</text>
</comment>
<keyword evidence="3 7" id="KW-0805">Transcription regulation</keyword>
<dbReference type="EMBL" id="PUHR01000063">
    <property type="protein sequence ID" value="KAG0668578.1"/>
    <property type="molecule type" value="Genomic_DNA"/>
</dbReference>
<comment type="caution">
    <text evidence="10">The sequence shown here is derived from an EMBL/GenBank/DDBJ whole genome shotgun (WGS) entry which is preliminary data.</text>
</comment>
<evidence type="ECO:0000256" key="6">
    <source>
        <dbReference type="ARBA" id="ARBA00023242"/>
    </source>
</evidence>
<feature type="region of interest" description="Disordered" evidence="8">
    <location>
        <begin position="460"/>
        <end position="488"/>
    </location>
</feature>
<comment type="similarity">
    <text evidence="2 7">Belongs to the Mediator complex subunit 1 family.</text>
</comment>
<keyword evidence="11" id="KW-1185">Reference proteome</keyword>
<proteinExistence type="inferred from homology"/>
<dbReference type="Proteomes" id="UP000750334">
    <property type="component" value="Unassembled WGS sequence"/>
</dbReference>
<keyword evidence="4 7" id="KW-0010">Activator</keyword>
<evidence type="ECO:0000256" key="5">
    <source>
        <dbReference type="ARBA" id="ARBA00023163"/>
    </source>
</evidence>
<name>A0A9P7B9S2_MAUEX</name>
<dbReference type="Pfam" id="PF10744">
    <property type="entry name" value="Med1"/>
    <property type="match status" value="1"/>
</dbReference>
<dbReference type="InterPro" id="IPR019680">
    <property type="entry name" value="Mediator_Med1"/>
</dbReference>
<feature type="domain" description="Mediator complex subunit Med1" evidence="9">
    <location>
        <begin position="12"/>
        <end position="287"/>
    </location>
</feature>
<evidence type="ECO:0000259" key="9">
    <source>
        <dbReference type="Pfam" id="PF10744"/>
    </source>
</evidence>
<keyword evidence="5 7" id="KW-0804">Transcription</keyword>
<sequence length="633" mass="71338">MAADEYTDTLNEMISLFKNYKPGKVTLDNITKLCQTLGLESFIDDVDNETGRLSTASKIIVIDIDFMKNDGSVKDVKLVLASNFDNFNYFENKDIHDINTNGNKENNILLRCLIDCSNLNKFHENLKFLYLLDTYSQLDADSGNSTHGSNGLHANRSDSNAMNVSSGNMGSNNSSMNSGTGVTNTNGTSTADNQMEKNKLDLFKYFTELSQYIQDYFNDIAVEWTIATNLDNKFGIYIVTNSGSEKPEVIAKIIFQRSKDPQYRLYEYIYSKDTKEWINESAESYTTGVTLVMEIMSGSTWFPKIFISNDVIFDNSSQLTNFVPKSNTNMESNDVQTPSELLKLLTNVDDSNHKTNSNGLYYHDKIQFINDFTSPLIKLPYFDISNDNVDVIHEILTWTNWSKNVLESTVELMIQDESSSNVTDNKLEVGKDTNANNTTVGFNSINQYRTNSIAIGKNMMPNSTAARRRRSSNKGKRPSITESTIFKDEGLQQFNLNEVMSEQPIITEDDEESAENHDHGETQPMVMSHDNDMNTGINFNGDLPDTSKDALTMVDDSRMDIDPMELGNDIEVSEHQQQDGTNTTGKLVQSPQHSMIQLIISEDHISLGDIASCNLYETPDKWQVFMKALKNAM</sequence>
<evidence type="ECO:0000313" key="10">
    <source>
        <dbReference type="EMBL" id="KAG0668578.1"/>
    </source>
</evidence>
<evidence type="ECO:0000256" key="1">
    <source>
        <dbReference type="ARBA" id="ARBA00004123"/>
    </source>
</evidence>
<protein>
    <recommendedName>
        <fullName evidence="7">Mediator of RNA polymerase II transcription subunit 1</fullName>
    </recommendedName>
    <alternativeName>
        <fullName evidence="7">Mediator complex subunit 1</fullName>
    </alternativeName>
</protein>
<dbReference type="GO" id="GO:0003712">
    <property type="term" value="F:transcription coregulator activity"/>
    <property type="evidence" value="ECO:0007669"/>
    <property type="project" value="InterPro"/>
</dbReference>
<dbReference type="GO" id="GO:0045944">
    <property type="term" value="P:positive regulation of transcription by RNA polymerase II"/>
    <property type="evidence" value="ECO:0007669"/>
    <property type="project" value="UniProtKB-ARBA"/>
</dbReference>
<comment type="subcellular location">
    <subcellularLocation>
        <location evidence="1 7">Nucleus</location>
    </subcellularLocation>
</comment>
<feature type="compositionally biased region" description="Basic residues" evidence="8">
    <location>
        <begin position="466"/>
        <end position="477"/>
    </location>
</feature>
<evidence type="ECO:0000256" key="3">
    <source>
        <dbReference type="ARBA" id="ARBA00023015"/>
    </source>
</evidence>
<evidence type="ECO:0000256" key="8">
    <source>
        <dbReference type="SAM" id="MobiDB-lite"/>
    </source>
</evidence>
<evidence type="ECO:0000256" key="7">
    <source>
        <dbReference type="RuleBase" id="RU364059"/>
    </source>
</evidence>
<gene>
    <name evidence="10" type="primary">MED1</name>
    <name evidence="10" type="ORF">C6P45_004549</name>
</gene>
<feature type="region of interest" description="Disordered" evidence="8">
    <location>
        <begin position="143"/>
        <end position="178"/>
    </location>
</feature>
<evidence type="ECO:0000256" key="4">
    <source>
        <dbReference type="ARBA" id="ARBA00023159"/>
    </source>
</evidence>
<keyword evidence="6 7" id="KW-0539">Nucleus</keyword>
<feature type="compositionally biased region" description="Low complexity" evidence="8">
    <location>
        <begin position="159"/>
        <end position="178"/>
    </location>
</feature>
<evidence type="ECO:0000256" key="2">
    <source>
        <dbReference type="ARBA" id="ARBA00006210"/>
    </source>
</evidence>
<reference evidence="10 11" key="1">
    <citation type="submission" date="2020-11" db="EMBL/GenBank/DDBJ databases">
        <title>Kefir isolates.</title>
        <authorList>
            <person name="Marcisauskas S."/>
            <person name="Kim Y."/>
            <person name="Blasche S."/>
        </authorList>
    </citation>
    <scope>NUCLEOTIDE SEQUENCE [LARGE SCALE GENOMIC DNA]</scope>
    <source>
        <strain evidence="10 11">OG2</strain>
    </source>
</reference>
<dbReference type="AlphaFoldDB" id="A0A9P7B9S2"/>
<dbReference type="GO" id="GO:0016592">
    <property type="term" value="C:mediator complex"/>
    <property type="evidence" value="ECO:0007669"/>
    <property type="project" value="InterPro"/>
</dbReference>
<organism evidence="10 11">
    <name type="scientific">Maudiozyma exigua</name>
    <name type="common">Yeast</name>
    <name type="synonym">Kazachstania exigua</name>
    <dbReference type="NCBI Taxonomy" id="34358"/>
    <lineage>
        <taxon>Eukaryota</taxon>
        <taxon>Fungi</taxon>
        <taxon>Dikarya</taxon>
        <taxon>Ascomycota</taxon>
        <taxon>Saccharomycotina</taxon>
        <taxon>Saccharomycetes</taxon>
        <taxon>Saccharomycetales</taxon>
        <taxon>Saccharomycetaceae</taxon>
        <taxon>Maudiozyma</taxon>
    </lineage>
</organism>
<evidence type="ECO:0000313" key="11">
    <source>
        <dbReference type="Proteomes" id="UP000750334"/>
    </source>
</evidence>
<accession>A0A9P7B9S2</accession>
<dbReference type="OrthoDB" id="5310959at2759"/>